<dbReference type="EMBL" id="LCDG01000002">
    <property type="protein sequence ID" value="KKS48242.1"/>
    <property type="molecule type" value="Genomic_DNA"/>
</dbReference>
<dbReference type="Proteomes" id="UP000034704">
    <property type="component" value="Unassembled WGS sequence"/>
</dbReference>
<gene>
    <name evidence="1" type="ORF">UV12_C0002G0091</name>
</gene>
<sequence>MNNPELREALIKELGIGELPTETQDEIVDKLGEVIFKSLTVSIFEKLSDAARVEFEKISATGDNSLIQKFLEENIPDMQALMEEEIKKTMRDLAEIKEESK</sequence>
<protein>
    <submittedName>
        <fullName evidence="1">Uncharacterized protein</fullName>
    </submittedName>
</protein>
<dbReference type="STRING" id="1618756.UV12_C0002G0091"/>
<dbReference type="Pfam" id="PF18908">
    <property type="entry name" value="DUF5663"/>
    <property type="match status" value="1"/>
</dbReference>
<evidence type="ECO:0000313" key="1">
    <source>
        <dbReference type="EMBL" id="KKS48242.1"/>
    </source>
</evidence>
<name>A0A0G0ZHQ2_9BACT</name>
<organism evidence="1 2">
    <name type="scientific">Candidatus Nomurabacteria bacterium GW2011_GWC2_42_20</name>
    <dbReference type="NCBI Taxonomy" id="1618756"/>
    <lineage>
        <taxon>Bacteria</taxon>
        <taxon>Candidatus Nomuraibacteriota</taxon>
    </lineage>
</organism>
<accession>A0A0G0ZHQ2</accession>
<dbReference type="PATRIC" id="fig|1618756.3.peg.210"/>
<evidence type="ECO:0000313" key="2">
    <source>
        <dbReference type="Proteomes" id="UP000034704"/>
    </source>
</evidence>
<dbReference type="AlphaFoldDB" id="A0A0G0ZHQ2"/>
<reference evidence="1 2" key="1">
    <citation type="journal article" date="2015" name="Nature">
        <title>rRNA introns, odd ribosomes, and small enigmatic genomes across a large radiation of phyla.</title>
        <authorList>
            <person name="Brown C.T."/>
            <person name="Hug L.A."/>
            <person name="Thomas B.C."/>
            <person name="Sharon I."/>
            <person name="Castelle C.J."/>
            <person name="Singh A."/>
            <person name="Wilkins M.J."/>
            <person name="Williams K.H."/>
            <person name="Banfield J.F."/>
        </authorList>
    </citation>
    <scope>NUCLEOTIDE SEQUENCE [LARGE SCALE GENOMIC DNA]</scope>
</reference>
<comment type="caution">
    <text evidence="1">The sequence shown here is derived from an EMBL/GenBank/DDBJ whole genome shotgun (WGS) entry which is preliminary data.</text>
</comment>
<dbReference type="InterPro" id="IPR043722">
    <property type="entry name" value="DUF5663"/>
</dbReference>
<proteinExistence type="predicted"/>